<evidence type="ECO:0000256" key="1">
    <source>
        <dbReference type="ARBA" id="ARBA00005446"/>
    </source>
</evidence>
<dbReference type="EMBL" id="CCBP010000124">
    <property type="protein sequence ID" value="CDO73892.1"/>
    <property type="molecule type" value="Genomic_DNA"/>
</dbReference>
<dbReference type="GO" id="GO:0043138">
    <property type="term" value="F:3'-5' DNA helicase activity"/>
    <property type="evidence" value="ECO:0007669"/>
    <property type="project" value="UniProtKB-EC"/>
</dbReference>
<dbReference type="OMA" id="HNTENTA"/>
<feature type="compositionally biased region" description="Basic and acidic residues" evidence="8">
    <location>
        <begin position="454"/>
        <end position="463"/>
    </location>
</feature>
<keyword evidence="3" id="KW-0067">ATP-binding</keyword>
<feature type="region of interest" description="Disordered" evidence="8">
    <location>
        <begin position="1"/>
        <end position="34"/>
    </location>
</feature>
<dbReference type="SMART" id="SM00490">
    <property type="entry name" value="HELICc"/>
    <property type="match status" value="1"/>
</dbReference>
<dbReference type="PROSITE" id="PS51192">
    <property type="entry name" value="HELICASE_ATP_BIND_1"/>
    <property type="match status" value="1"/>
</dbReference>
<dbReference type="Pfam" id="PF00270">
    <property type="entry name" value="DEAD"/>
    <property type="match status" value="1"/>
</dbReference>
<dbReference type="PANTHER" id="PTHR13710:SF105">
    <property type="entry name" value="ATP-DEPENDENT DNA HELICASE Q1"/>
    <property type="match status" value="1"/>
</dbReference>
<comment type="caution">
    <text evidence="11">The sequence shown here is derived from an EMBL/GenBank/DDBJ whole genome shotgun (WGS) entry which is preliminary data.</text>
</comment>
<feature type="region of interest" description="Disordered" evidence="8">
    <location>
        <begin position="821"/>
        <end position="850"/>
    </location>
</feature>
<dbReference type="STRING" id="5643.A0A060SHB5"/>
<proteinExistence type="inferred from homology"/>
<evidence type="ECO:0000256" key="6">
    <source>
        <dbReference type="ARBA" id="ARBA00034617"/>
    </source>
</evidence>
<dbReference type="InterPro" id="IPR001650">
    <property type="entry name" value="Helicase_C-like"/>
</dbReference>
<feature type="compositionally biased region" description="Polar residues" evidence="8">
    <location>
        <begin position="840"/>
        <end position="850"/>
    </location>
</feature>
<reference evidence="11" key="1">
    <citation type="submission" date="2014-01" db="EMBL/GenBank/DDBJ databases">
        <title>The genome of the white-rot fungus Pycnoporus cinnabarinus: a basidiomycete model with a versatile arsenal for lignocellulosic biomass breakdown.</title>
        <authorList>
            <person name="Levasseur A."/>
            <person name="Lomascolo A."/>
            <person name="Ruiz-Duenas F.J."/>
            <person name="Uzan E."/>
            <person name="Piumi F."/>
            <person name="Kues U."/>
            <person name="Ram A.F.J."/>
            <person name="Murat C."/>
            <person name="Haon M."/>
            <person name="Benoit I."/>
            <person name="Arfi Y."/>
            <person name="Chevret D."/>
            <person name="Drula E."/>
            <person name="Kwon M.J."/>
            <person name="Gouret P."/>
            <person name="Lesage-Meessen L."/>
            <person name="Lombard V."/>
            <person name="Mariette J."/>
            <person name="Noirot C."/>
            <person name="Park J."/>
            <person name="Patyshakuliyeva A."/>
            <person name="Wieneger R.A.B."/>
            <person name="Wosten H.A.B."/>
            <person name="Martin F."/>
            <person name="Coutinho P.M."/>
            <person name="de Vries R."/>
            <person name="Martinez A.T."/>
            <person name="Klopp C."/>
            <person name="Pontarotti P."/>
            <person name="Henrissat B."/>
            <person name="Record E."/>
        </authorList>
    </citation>
    <scope>NUCLEOTIDE SEQUENCE [LARGE SCALE GENOMIC DNA]</scope>
    <source>
        <strain evidence="11">BRFM137</strain>
    </source>
</reference>
<dbReference type="SMART" id="SM00487">
    <property type="entry name" value="DEXDc"/>
    <property type="match status" value="1"/>
</dbReference>
<keyword evidence="4" id="KW-0238">DNA-binding</keyword>
<dbReference type="GO" id="GO:0006310">
    <property type="term" value="P:DNA recombination"/>
    <property type="evidence" value="ECO:0007669"/>
    <property type="project" value="TreeGrafter"/>
</dbReference>
<dbReference type="GO" id="GO:0009378">
    <property type="term" value="F:four-way junction helicase activity"/>
    <property type="evidence" value="ECO:0007669"/>
    <property type="project" value="TreeGrafter"/>
</dbReference>
<dbReference type="InterPro" id="IPR014001">
    <property type="entry name" value="Helicase_ATP-bd"/>
</dbReference>
<keyword evidence="2" id="KW-0547">Nucleotide-binding</keyword>
<gene>
    <name evidence="11" type="ORF">BN946_scf185016.g49</name>
</gene>
<feature type="region of interest" description="Disordered" evidence="8">
    <location>
        <begin position="718"/>
        <end position="752"/>
    </location>
</feature>
<sequence>MPSHTAERVAPPPPADTSCDKATDSDDPDLHTDRVARSAKLIKTARENAAREHGYQSRETRSRLSVAFAEASSGKQPYDWQLDVSEALLLGLDTVVTAGTGAGKSIPFVMPLLLEKSSKKMVIIISPLNELERDQARRYKGMGLSAAAVNGEDYTAELHREIAAKSVQVLITSPEMCLEHPSFSALVHAPDFMQDVLYVVVDEAHCISQWGDQFRKKYAELSKLRSFLGVRKAFGLFTATFPNFMATDVFLKLEFRELTTYFCNLGNDRPNITAIVHTLKAAQSSLPIIDCLVRDARPGTTLPRAILFFNTRDLAFKAYRYLQDCVCPMLRPQINFLHAGRGQRARRRAVREFRSGVVNVLCATEAAGMPADAQGMDISDIKIIIQFLVPSSLSVWVQRAGRAGRGGDHCYAVLLIEPTVFEAKPAPKPHTAPSSAPNNVPHPPTTFADPISPGEDRAEQSDRTEDESTLLAAQNHGLCTFANITLFDLSCNPSDGVVEYKKNVEDGMRLWACATSCRRAVANAYFDNPPTSALSSALFPCCDNCVRAKNAKGNPLSCEERAVLDFIDCLANGSDIGQRAMDDEDDLAEGVTMAGTETNPGLEDVKVEATEEGLRHATILQNIVFPMRRGVHLADCRARLYRWRMETWSSKYVHCVFTHLVLLPDPILTRLASQGRIQMVSDLKRYVPQWAFADVHGADVLHVLSVIDTRHRLEIEAKKQIKHESQGNGASNNAKRKNKHNTENTAGMQIRHVKRCAQNGATRLTEAGSAAPETPGDSREPLQYIFKAHVFPQATSANLAPSENSSASQASYPGPVRFIECSQFSTSPNPHPPPDALASGVSTSSSRPFH</sequence>
<dbReference type="GO" id="GO:0006281">
    <property type="term" value="P:DNA repair"/>
    <property type="evidence" value="ECO:0007669"/>
    <property type="project" value="TreeGrafter"/>
</dbReference>
<feature type="domain" description="Helicase C-terminal" evidence="10">
    <location>
        <begin position="292"/>
        <end position="451"/>
    </location>
</feature>
<accession>A0A060SHB5</accession>
<dbReference type="GO" id="GO:0003677">
    <property type="term" value="F:DNA binding"/>
    <property type="evidence" value="ECO:0007669"/>
    <property type="project" value="UniProtKB-KW"/>
</dbReference>
<comment type="catalytic activity">
    <reaction evidence="6">
        <text>Couples ATP hydrolysis with the unwinding of duplex DNA by translocating in the 3'-5' direction.</text>
        <dbReference type="EC" id="5.6.2.4"/>
    </reaction>
</comment>
<evidence type="ECO:0000256" key="4">
    <source>
        <dbReference type="ARBA" id="ARBA00023125"/>
    </source>
</evidence>
<dbReference type="GO" id="GO:0005694">
    <property type="term" value="C:chromosome"/>
    <property type="evidence" value="ECO:0007669"/>
    <property type="project" value="TreeGrafter"/>
</dbReference>
<dbReference type="GO" id="GO:0005524">
    <property type="term" value="F:ATP binding"/>
    <property type="evidence" value="ECO:0007669"/>
    <property type="project" value="UniProtKB-KW"/>
</dbReference>
<dbReference type="AlphaFoldDB" id="A0A060SHB5"/>
<protein>
    <recommendedName>
        <fullName evidence="7">DNA 3'-5' helicase</fullName>
        <ecNumber evidence="7">5.6.2.4</ecNumber>
    </recommendedName>
</protein>
<keyword evidence="12" id="KW-1185">Reference proteome</keyword>
<evidence type="ECO:0000256" key="2">
    <source>
        <dbReference type="ARBA" id="ARBA00022741"/>
    </source>
</evidence>
<dbReference type="PROSITE" id="PS51194">
    <property type="entry name" value="HELICASE_CTER"/>
    <property type="match status" value="1"/>
</dbReference>
<feature type="compositionally biased region" description="Basic and acidic residues" evidence="8">
    <location>
        <begin position="18"/>
        <end position="34"/>
    </location>
</feature>
<evidence type="ECO:0000256" key="5">
    <source>
        <dbReference type="ARBA" id="ARBA00023235"/>
    </source>
</evidence>
<dbReference type="InterPro" id="IPR027417">
    <property type="entry name" value="P-loop_NTPase"/>
</dbReference>
<dbReference type="SUPFAM" id="SSF52540">
    <property type="entry name" value="P-loop containing nucleoside triphosphate hydrolases"/>
    <property type="match status" value="1"/>
</dbReference>
<dbReference type="OrthoDB" id="2499463at2759"/>
<organism evidence="11 12">
    <name type="scientific">Pycnoporus cinnabarinus</name>
    <name type="common">Cinnabar-red polypore</name>
    <name type="synonym">Trametes cinnabarina</name>
    <dbReference type="NCBI Taxonomy" id="5643"/>
    <lineage>
        <taxon>Eukaryota</taxon>
        <taxon>Fungi</taxon>
        <taxon>Dikarya</taxon>
        <taxon>Basidiomycota</taxon>
        <taxon>Agaricomycotina</taxon>
        <taxon>Agaricomycetes</taxon>
        <taxon>Polyporales</taxon>
        <taxon>Polyporaceae</taxon>
        <taxon>Trametes</taxon>
    </lineage>
</organism>
<evidence type="ECO:0000256" key="8">
    <source>
        <dbReference type="SAM" id="MobiDB-lite"/>
    </source>
</evidence>
<name>A0A060SHB5_PYCCI</name>
<dbReference type="Pfam" id="PF00271">
    <property type="entry name" value="Helicase_C"/>
    <property type="match status" value="1"/>
</dbReference>
<evidence type="ECO:0000313" key="12">
    <source>
        <dbReference type="Proteomes" id="UP000029665"/>
    </source>
</evidence>
<keyword evidence="5" id="KW-0413">Isomerase</keyword>
<evidence type="ECO:0000313" key="11">
    <source>
        <dbReference type="EMBL" id="CDO73892.1"/>
    </source>
</evidence>
<dbReference type="InterPro" id="IPR011545">
    <property type="entry name" value="DEAD/DEAH_box_helicase_dom"/>
</dbReference>
<evidence type="ECO:0000259" key="9">
    <source>
        <dbReference type="PROSITE" id="PS51192"/>
    </source>
</evidence>
<dbReference type="Gene3D" id="3.40.50.300">
    <property type="entry name" value="P-loop containing nucleotide triphosphate hydrolases"/>
    <property type="match status" value="2"/>
</dbReference>
<comment type="similarity">
    <text evidence="1">Belongs to the helicase family. RecQ subfamily.</text>
</comment>
<evidence type="ECO:0000256" key="3">
    <source>
        <dbReference type="ARBA" id="ARBA00022840"/>
    </source>
</evidence>
<feature type="region of interest" description="Disordered" evidence="8">
    <location>
        <begin position="425"/>
        <end position="467"/>
    </location>
</feature>
<dbReference type="GO" id="GO:0005737">
    <property type="term" value="C:cytoplasm"/>
    <property type="evidence" value="ECO:0007669"/>
    <property type="project" value="TreeGrafter"/>
</dbReference>
<evidence type="ECO:0000256" key="7">
    <source>
        <dbReference type="ARBA" id="ARBA00034808"/>
    </source>
</evidence>
<evidence type="ECO:0000259" key="10">
    <source>
        <dbReference type="PROSITE" id="PS51194"/>
    </source>
</evidence>
<feature type="domain" description="Helicase ATP-binding" evidence="9">
    <location>
        <begin position="85"/>
        <end position="259"/>
    </location>
</feature>
<dbReference type="HOGENOM" id="CLU_001103_19_4_1"/>
<dbReference type="EC" id="5.6.2.4" evidence="7"/>
<dbReference type="Proteomes" id="UP000029665">
    <property type="component" value="Unassembled WGS sequence"/>
</dbReference>
<dbReference type="PANTHER" id="PTHR13710">
    <property type="entry name" value="DNA HELICASE RECQ FAMILY MEMBER"/>
    <property type="match status" value="1"/>
</dbReference>